<proteinExistence type="inferred from homology"/>
<keyword evidence="5 7" id="KW-1133">Transmembrane helix</keyword>
<keyword evidence="6 7" id="KW-0472">Membrane</keyword>
<feature type="transmembrane region" description="Helical" evidence="7">
    <location>
        <begin position="324"/>
        <end position="342"/>
    </location>
</feature>
<evidence type="ECO:0000256" key="3">
    <source>
        <dbReference type="ARBA" id="ARBA00022475"/>
    </source>
</evidence>
<dbReference type="InterPro" id="IPR045275">
    <property type="entry name" value="MscS_archaea/bacteria_type"/>
</dbReference>
<dbReference type="SUPFAM" id="SSF82689">
    <property type="entry name" value="Mechanosensitive channel protein MscS (YggB), C-terminal domain"/>
    <property type="match status" value="1"/>
</dbReference>
<evidence type="ECO:0000256" key="2">
    <source>
        <dbReference type="ARBA" id="ARBA00008017"/>
    </source>
</evidence>
<accession>A0A3R9MRC3</accession>
<evidence type="ECO:0000313" key="10">
    <source>
        <dbReference type="EMBL" id="RSK38822.1"/>
    </source>
</evidence>
<dbReference type="Pfam" id="PF21082">
    <property type="entry name" value="MS_channel_3rd"/>
    <property type="match status" value="1"/>
</dbReference>
<evidence type="ECO:0000256" key="1">
    <source>
        <dbReference type="ARBA" id="ARBA00004651"/>
    </source>
</evidence>
<keyword evidence="11" id="KW-1185">Reference proteome</keyword>
<dbReference type="InterPro" id="IPR049278">
    <property type="entry name" value="MS_channel_C"/>
</dbReference>
<dbReference type="Proteomes" id="UP000270291">
    <property type="component" value="Unassembled WGS sequence"/>
</dbReference>
<comment type="subcellular location">
    <subcellularLocation>
        <location evidence="1">Cell membrane</location>
        <topology evidence="1">Multi-pass membrane protein</topology>
    </subcellularLocation>
</comment>
<evidence type="ECO:0000256" key="6">
    <source>
        <dbReference type="ARBA" id="ARBA00023136"/>
    </source>
</evidence>
<feature type="domain" description="Mechanosensitive ion channel MscS" evidence="8">
    <location>
        <begin position="368"/>
        <end position="432"/>
    </location>
</feature>
<dbReference type="AlphaFoldDB" id="A0A3R9MRC3"/>
<dbReference type="PANTHER" id="PTHR30221:SF18">
    <property type="entry name" value="SLL0590 PROTEIN"/>
    <property type="match status" value="1"/>
</dbReference>
<sequence>MLDQSGGLFVVLFPLMKPFFTCLLLLLAWCAAAQTPDSLAPAARSAPTALAGAAVVLPPADTLFRVYGRVGSFGPRERAEAIQRRLQALLDAPLFAPDSLYVVDAEQDSEIMYADAHVLSVGEAEAQAQGQPRQAVARQYLATLRRHLTAAQQASSLPELLKRGALAVLTLLMLAGLIYGLNRFFRAINQRILRWRGSPLKPWRINNYELLTQERQLELLRTLLKVLRLVLVALTVYLTLPLLFSLFPWTEGFSRQLLGYVLGPVQRVVLAIVHYIPNLLTIAVIYFFTTNAVRLLRFLAGEVAEGKLVIQGFYPDWALPTFNLVRFALYVFMFIVIFPYLPGSDSPVFQGVSVLLGFIISFGSTSAIGNLVAGIVITYMRPYKVGDRVKIGEVVGDVLEKTLLVTRLRTIKNEDITIPNSNILTGHTVNYSAAAAREGLVLHSTITIGYDVPWPQVHELLLTAARATQGVEAAPAPFVLQTSLDDFYVSYQINAYTRQPHRQAALYSELHQHIQTEFARAGVEIMSPHYRATRTGAEAGSTIPPPAAG</sequence>
<feature type="domain" description="Mechanosensitive ion channel MscS C-terminal" evidence="9">
    <location>
        <begin position="445"/>
        <end position="525"/>
    </location>
</feature>
<reference evidence="10 11" key="1">
    <citation type="submission" date="2018-12" db="EMBL/GenBank/DDBJ databases">
        <authorList>
            <person name="Feng G."/>
            <person name="Zhu H."/>
        </authorList>
    </citation>
    <scope>NUCLEOTIDE SEQUENCE [LARGE SCALE GENOMIC DNA]</scope>
    <source>
        <strain evidence="10 11">LMG 26000</strain>
    </source>
</reference>
<comment type="similarity">
    <text evidence="2">Belongs to the MscS (TC 1.A.23) family.</text>
</comment>
<feature type="transmembrane region" description="Helical" evidence="7">
    <location>
        <begin position="165"/>
        <end position="185"/>
    </location>
</feature>
<dbReference type="InterPro" id="IPR006685">
    <property type="entry name" value="MscS_channel_2nd"/>
</dbReference>
<dbReference type="InterPro" id="IPR010920">
    <property type="entry name" value="LSM_dom_sf"/>
</dbReference>
<evidence type="ECO:0000256" key="7">
    <source>
        <dbReference type="SAM" id="Phobius"/>
    </source>
</evidence>
<dbReference type="Gene3D" id="2.30.30.60">
    <property type="match status" value="1"/>
</dbReference>
<dbReference type="OrthoDB" id="9809206at2"/>
<organism evidence="10 11">
    <name type="scientific">Hymenobacter perfusus</name>
    <dbReference type="NCBI Taxonomy" id="1236770"/>
    <lineage>
        <taxon>Bacteria</taxon>
        <taxon>Pseudomonadati</taxon>
        <taxon>Bacteroidota</taxon>
        <taxon>Cytophagia</taxon>
        <taxon>Cytophagales</taxon>
        <taxon>Hymenobacteraceae</taxon>
        <taxon>Hymenobacter</taxon>
    </lineage>
</organism>
<dbReference type="Pfam" id="PF00924">
    <property type="entry name" value="MS_channel_2nd"/>
    <property type="match status" value="1"/>
</dbReference>
<keyword evidence="3" id="KW-1003">Cell membrane</keyword>
<keyword evidence="4 7" id="KW-0812">Transmembrane</keyword>
<dbReference type="InterPro" id="IPR023408">
    <property type="entry name" value="MscS_beta-dom_sf"/>
</dbReference>
<dbReference type="SUPFAM" id="SSF50182">
    <property type="entry name" value="Sm-like ribonucleoproteins"/>
    <property type="match status" value="1"/>
</dbReference>
<dbReference type="InterPro" id="IPR011066">
    <property type="entry name" value="MscS_channel_C_sf"/>
</dbReference>
<gene>
    <name evidence="10" type="ORF">EI293_21255</name>
</gene>
<name>A0A3R9MRC3_9BACT</name>
<evidence type="ECO:0000256" key="4">
    <source>
        <dbReference type="ARBA" id="ARBA00022692"/>
    </source>
</evidence>
<feature type="transmembrane region" description="Helical" evidence="7">
    <location>
        <begin position="226"/>
        <end position="248"/>
    </location>
</feature>
<evidence type="ECO:0000256" key="5">
    <source>
        <dbReference type="ARBA" id="ARBA00022989"/>
    </source>
</evidence>
<evidence type="ECO:0000259" key="9">
    <source>
        <dbReference type="Pfam" id="PF21082"/>
    </source>
</evidence>
<comment type="caution">
    <text evidence="10">The sequence shown here is derived from an EMBL/GenBank/DDBJ whole genome shotgun (WGS) entry which is preliminary data.</text>
</comment>
<protein>
    <submittedName>
        <fullName evidence="10">Mechanosensitive ion channel family protein</fullName>
    </submittedName>
</protein>
<dbReference type="Gene3D" id="3.30.70.100">
    <property type="match status" value="1"/>
</dbReference>
<evidence type="ECO:0000259" key="8">
    <source>
        <dbReference type="Pfam" id="PF00924"/>
    </source>
</evidence>
<evidence type="ECO:0000313" key="11">
    <source>
        <dbReference type="Proteomes" id="UP000270291"/>
    </source>
</evidence>
<dbReference type="Gene3D" id="1.10.287.1260">
    <property type="match status" value="1"/>
</dbReference>
<dbReference type="GO" id="GO:0005886">
    <property type="term" value="C:plasma membrane"/>
    <property type="evidence" value="ECO:0007669"/>
    <property type="project" value="UniProtKB-SubCell"/>
</dbReference>
<feature type="transmembrane region" description="Helical" evidence="7">
    <location>
        <begin position="268"/>
        <end position="288"/>
    </location>
</feature>
<dbReference type="GO" id="GO:0008381">
    <property type="term" value="F:mechanosensitive monoatomic ion channel activity"/>
    <property type="evidence" value="ECO:0007669"/>
    <property type="project" value="InterPro"/>
</dbReference>
<feature type="transmembrane region" description="Helical" evidence="7">
    <location>
        <begin position="354"/>
        <end position="380"/>
    </location>
</feature>
<dbReference type="EMBL" id="RWIU01000011">
    <property type="protein sequence ID" value="RSK38822.1"/>
    <property type="molecule type" value="Genomic_DNA"/>
</dbReference>
<dbReference type="PANTHER" id="PTHR30221">
    <property type="entry name" value="SMALL-CONDUCTANCE MECHANOSENSITIVE CHANNEL"/>
    <property type="match status" value="1"/>
</dbReference>